<evidence type="ECO:0000313" key="4">
    <source>
        <dbReference type="Proteomes" id="UP000095767"/>
    </source>
</evidence>
<name>A0A1E5URW0_9POAL</name>
<comment type="caution">
    <text evidence="3">The sequence shown here is derived from an EMBL/GenBank/DDBJ whole genome shotgun (WGS) entry which is preliminary data.</text>
</comment>
<dbReference type="Proteomes" id="UP000095767">
    <property type="component" value="Unassembled WGS sequence"/>
</dbReference>
<dbReference type="EMBL" id="LWDX02066098">
    <property type="protein sequence ID" value="OEL15629.1"/>
    <property type="molecule type" value="Genomic_DNA"/>
</dbReference>
<keyword evidence="2" id="KW-0812">Transmembrane</keyword>
<dbReference type="OrthoDB" id="785473at2759"/>
<feature type="region of interest" description="Disordered" evidence="1">
    <location>
        <begin position="39"/>
        <end position="220"/>
    </location>
</feature>
<protein>
    <submittedName>
        <fullName evidence="3">Uncharacterized protein</fullName>
    </submittedName>
</protein>
<sequence>MATQIKSSRPLPSKPQALTLCIYRTMCYMITTTTHSATAAEQLPPSTTAAPSSASDPTTMAFNPNPPGLGFPYFPPNPYLPRPPPRPQAPPPPQPFPPPIRAPPPPQRAPPPPQPPPPRRAPPPPTLPPPPPRRAPPPPALPPPPPRRAPPPPSLPPPPPRRAPPPPSSPPPPPRRAPPPPSPPIRPPPPPTPRPQAPPPPRPLAPPPPHIHPPPTPVPPPPSPPHHIVIIVVFVSLGGLLLLGCLAAFFCWHKKKGRKTETKAEVLNYSDHVHVHKETMSGPQGADVVKLSIDEDIKFQEAVKKQDTIGESSSTAAAGKTAHHLPWIWHKKHESKEEKKTELINVTKHKHVDEKIIPGPHGEKIEVLSEDEDIRFEEAGQNEEELEKSKAHITNS</sequence>
<keyword evidence="2" id="KW-1133">Transmembrane helix</keyword>
<reference evidence="3 4" key="1">
    <citation type="submission" date="2016-09" db="EMBL/GenBank/DDBJ databases">
        <title>The draft genome of Dichanthelium oligosanthes: A C3 panicoid grass species.</title>
        <authorList>
            <person name="Studer A.J."/>
            <person name="Schnable J.C."/>
            <person name="Brutnell T.P."/>
        </authorList>
    </citation>
    <scope>NUCLEOTIDE SEQUENCE [LARGE SCALE GENOMIC DNA]</scope>
    <source>
        <strain evidence="4">cv. Kellogg 1175</strain>
        <tissue evidence="3">Leaf</tissue>
    </source>
</reference>
<evidence type="ECO:0000256" key="2">
    <source>
        <dbReference type="SAM" id="Phobius"/>
    </source>
</evidence>
<feature type="compositionally biased region" description="Acidic residues" evidence="1">
    <location>
        <begin position="377"/>
        <end position="386"/>
    </location>
</feature>
<organism evidence="3 4">
    <name type="scientific">Dichanthelium oligosanthes</name>
    <dbReference type="NCBI Taxonomy" id="888268"/>
    <lineage>
        <taxon>Eukaryota</taxon>
        <taxon>Viridiplantae</taxon>
        <taxon>Streptophyta</taxon>
        <taxon>Embryophyta</taxon>
        <taxon>Tracheophyta</taxon>
        <taxon>Spermatophyta</taxon>
        <taxon>Magnoliopsida</taxon>
        <taxon>Liliopsida</taxon>
        <taxon>Poales</taxon>
        <taxon>Poaceae</taxon>
        <taxon>PACMAD clade</taxon>
        <taxon>Panicoideae</taxon>
        <taxon>Panicodae</taxon>
        <taxon>Paniceae</taxon>
        <taxon>Dichantheliinae</taxon>
        <taxon>Dichanthelium</taxon>
    </lineage>
</organism>
<dbReference type="InterPro" id="IPR044950">
    <property type="entry name" value="TED6/7"/>
</dbReference>
<dbReference type="GO" id="GO:0009834">
    <property type="term" value="P:plant-type secondary cell wall biogenesis"/>
    <property type="evidence" value="ECO:0007669"/>
    <property type="project" value="InterPro"/>
</dbReference>
<gene>
    <name evidence="3" type="ORF">BAE44_0023352</name>
</gene>
<feature type="region of interest" description="Disordered" evidence="1">
    <location>
        <begin position="377"/>
        <end position="396"/>
    </location>
</feature>
<feature type="transmembrane region" description="Helical" evidence="2">
    <location>
        <begin position="228"/>
        <end position="252"/>
    </location>
</feature>
<dbReference type="PANTHER" id="PTHR35697:SF1">
    <property type="entry name" value="PROTEIN TRACHEARY ELEMENT DIFFERENTIATION-RELATED 7"/>
    <property type="match status" value="1"/>
</dbReference>
<keyword evidence="4" id="KW-1185">Reference proteome</keyword>
<feature type="compositionally biased region" description="Pro residues" evidence="1">
    <location>
        <begin position="64"/>
        <end position="220"/>
    </location>
</feature>
<feature type="compositionally biased region" description="Low complexity" evidence="1">
    <location>
        <begin position="44"/>
        <end position="61"/>
    </location>
</feature>
<accession>A0A1E5URW0</accession>
<keyword evidence="2" id="KW-0472">Membrane</keyword>
<proteinExistence type="predicted"/>
<dbReference type="PRINTS" id="PR01217">
    <property type="entry name" value="PRICHEXTENSN"/>
</dbReference>
<dbReference type="PANTHER" id="PTHR35697">
    <property type="entry name" value="OS08G0108300 PROTEIN"/>
    <property type="match status" value="1"/>
</dbReference>
<dbReference type="AlphaFoldDB" id="A0A1E5URW0"/>
<evidence type="ECO:0000313" key="3">
    <source>
        <dbReference type="EMBL" id="OEL15629.1"/>
    </source>
</evidence>
<evidence type="ECO:0000256" key="1">
    <source>
        <dbReference type="SAM" id="MobiDB-lite"/>
    </source>
</evidence>